<dbReference type="Pfam" id="PF09339">
    <property type="entry name" value="HTH_IclR"/>
    <property type="match status" value="1"/>
</dbReference>
<protein>
    <recommendedName>
        <fullName evidence="1">HTH iclR-type domain-containing protein</fullName>
    </recommendedName>
</protein>
<name>A0A2A2B1A2_9BURK</name>
<dbReference type="AlphaFoldDB" id="A0A2A2B1A2"/>
<dbReference type="SUPFAM" id="SSF46785">
    <property type="entry name" value="Winged helix' DNA-binding domain"/>
    <property type="match status" value="1"/>
</dbReference>
<dbReference type="Gene3D" id="1.10.10.10">
    <property type="entry name" value="Winged helix-like DNA-binding domain superfamily/Winged helix DNA-binding domain"/>
    <property type="match status" value="1"/>
</dbReference>
<evidence type="ECO:0000313" key="3">
    <source>
        <dbReference type="Proteomes" id="UP000218439"/>
    </source>
</evidence>
<dbReference type="EMBL" id="NSJE01000003">
    <property type="protein sequence ID" value="PAT43804.1"/>
    <property type="molecule type" value="Genomic_DNA"/>
</dbReference>
<evidence type="ECO:0000313" key="2">
    <source>
        <dbReference type="EMBL" id="PAT43804.1"/>
    </source>
</evidence>
<dbReference type="InterPro" id="IPR005471">
    <property type="entry name" value="Tscrpt_reg_IclR_N"/>
</dbReference>
<organism evidence="2 3">
    <name type="scientific">Vandammella animalimorsus</name>
    <dbReference type="NCBI Taxonomy" id="2029117"/>
    <lineage>
        <taxon>Bacteria</taxon>
        <taxon>Pseudomonadati</taxon>
        <taxon>Pseudomonadota</taxon>
        <taxon>Betaproteobacteria</taxon>
        <taxon>Burkholderiales</taxon>
        <taxon>Comamonadaceae</taxon>
        <taxon>Vandammella</taxon>
    </lineage>
</organism>
<gene>
    <name evidence="2" type="ORF">CK621_02920</name>
</gene>
<dbReference type="SMART" id="SM00346">
    <property type="entry name" value="HTH_ICLR"/>
    <property type="match status" value="1"/>
</dbReference>
<reference evidence="2 3" key="1">
    <citation type="submission" date="2017-08" db="EMBL/GenBank/DDBJ databases">
        <title>WGS of Clinical strains of the CDC Group NO-1 linked to zoonotic infections in humans.</title>
        <authorList>
            <person name="Bernier A.-M."/>
            <person name="Bernard K."/>
        </authorList>
    </citation>
    <scope>NUCLEOTIDE SEQUENCE [LARGE SCALE GENOMIC DNA]</scope>
    <source>
        <strain evidence="2 3">NML120219</strain>
    </source>
</reference>
<dbReference type="InterPro" id="IPR036390">
    <property type="entry name" value="WH_DNA-bd_sf"/>
</dbReference>
<dbReference type="PANTHER" id="PTHR30136">
    <property type="entry name" value="HELIX-TURN-HELIX TRANSCRIPTIONAL REGULATOR, ICLR FAMILY"/>
    <property type="match status" value="1"/>
</dbReference>
<dbReference type="GO" id="GO:0003677">
    <property type="term" value="F:DNA binding"/>
    <property type="evidence" value="ECO:0007669"/>
    <property type="project" value="InterPro"/>
</dbReference>
<dbReference type="GO" id="GO:0003700">
    <property type="term" value="F:DNA-binding transcription factor activity"/>
    <property type="evidence" value="ECO:0007669"/>
    <property type="project" value="TreeGrafter"/>
</dbReference>
<comment type="caution">
    <text evidence="2">The sequence shown here is derived from an EMBL/GenBank/DDBJ whole genome shotgun (WGS) entry which is preliminary data.</text>
</comment>
<dbReference type="RefSeq" id="WP_095551206.1">
    <property type="nucleotide sequence ID" value="NZ_NSJE01000003.1"/>
</dbReference>
<dbReference type="PANTHER" id="PTHR30136:SF35">
    <property type="entry name" value="HTH-TYPE TRANSCRIPTIONAL REGULATOR RV1719"/>
    <property type="match status" value="1"/>
</dbReference>
<dbReference type="InterPro" id="IPR036388">
    <property type="entry name" value="WH-like_DNA-bd_sf"/>
</dbReference>
<evidence type="ECO:0000259" key="1">
    <source>
        <dbReference type="SMART" id="SM00346"/>
    </source>
</evidence>
<proteinExistence type="predicted"/>
<accession>A0A2A2B1A2</accession>
<dbReference type="InterPro" id="IPR050707">
    <property type="entry name" value="HTH_MetabolicPath_Reg"/>
</dbReference>
<dbReference type="GO" id="GO:0045892">
    <property type="term" value="P:negative regulation of DNA-templated transcription"/>
    <property type="evidence" value="ECO:0007669"/>
    <property type="project" value="TreeGrafter"/>
</dbReference>
<sequence length="107" mass="11924">MKPRPMPEQPANHAYLRAACAILEALSGALPEGLSNADLARITQCSRPQVTRLCAALAQYGWVEKLPSERFRITARFARLALRVMASFEQAQARLADLQRNYTLPTL</sequence>
<dbReference type="Proteomes" id="UP000218439">
    <property type="component" value="Unassembled WGS sequence"/>
</dbReference>
<feature type="domain" description="HTH iclR-type" evidence="1">
    <location>
        <begin position="16"/>
        <end position="100"/>
    </location>
</feature>